<evidence type="ECO:0000313" key="4">
    <source>
        <dbReference type="Proteomes" id="UP000325565"/>
    </source>
</evidence>
<dbReference type="AlphaFoldDB" id="A0A5E7RE96"/>
<feature type="domain" description="(S)-ureidoglycine aminohydrolase cupin" evidence="1">
    <location>
        <begin position="163"/>
        <end position="232"/>
    </location>
</feature>
<dbReference type="Pfam" id="PF05899">
    <property type="entry name" value="Cupin_3"/>
    <property type="match status" value="1"/>
</dbReference>
<dbReference type="Gene3D" id="2.60.120.10">
    <property type="entry name" value="Jelly Rolls"/>
    <property type="match status" value="2"/>
</dbReference>
<dbReference type="EMBL" id="CABVJB010000002">
    <property type="protein sequence ID" value="VVP72722.1"/>
    <property type="molecule type" value="Genomic_DNA"/>
</dbReference>
<sequence>MLEPTAVLLAHADGSPASTKFTPGSLGATDPFDRHIAYLGPDDIAAGVVQASGQFNVDDYPYSETIVVHAGRVTLQSQDHRLQLNPGDSAVIARGTSLQIEAQPDSLWAFCADTQLVEERHPGLTLLPPLTLLSPSAAPGPEILLSPPPQCRSHNLFVEEATNLRIGVWDSTPYTRGARPHLLHELMHLIEGSVTLQLADGIDLTVNTGDTVFVPRGAPCAWHSSAYVRKFYVVK</sequence>
<dbReference type="RefSeq" id="WP_154862948.1">
    <property type="nucleotide sequence ID" value="NZ_CABVHB010000042.1"/>
</dbReference>
<dbReference type="Proteomes" id="UP000325565">
    <property type="component" value="Unassembled WGS sequence"/>
</dbReference>
<dbReference type="InterPro" id="IPR011051">
    <property type="entry name" value="RmlC_Cupin_sf"/>
</dbReference>
<dbReference type="PANTHER" id="PTHR40943:SF1">
    <property type="entry name" value="CYTOPLASMIC PROTEIN"/>
    <property type="match status" value="1"/>
</dbReference>
<dbReference type="SUPFAM" id="SSF51182">
    <property type="entry name" value="RmlC-like cupins"/>
    <property type="match status" value="2"/>
</dbReference>
<evidence type="ECO:0000313" key="3">
    <source>
        <dbReference type="EMBL" id="VVP72722.1"/>
    </source>
</evidence>
<evidence type="ECO:0000313" key="5">
    <source>
        <dbReference type="Proteomes" id="UP000344274"/>
    </source>
</evidence>
<name>A0A5E7RE96_PSEFL</name>
<evidence type="ECO:0000313" key="2">
    <source>
        <dbReference type="EMBL" id="VVN20084.1"/>
    </source>
</evidence>
<reference evidence="4 5" key="1">
    <citation type="submission" date="2019-09" db="EMBL/GenBank/DDBJ databases">
        <authorList>
            <person name="Chandra G."/>
            <person name="Truman W A."/>
        </authorList>
    </citation>
    <scope>NUCLEOTIDE SEQUENCE [LARGE SCALE GENOMIC DNA]</scope>
    <source>
        <strain evidence="2">PS673</strain>
        <strain evidence="3">PS922</strain>
    </source>
</reference>
<dbReference type="InterPro" id="IPR014710">
    <property type="entry name" value="RmlC-like_jellyroll"/>
</dbReference>
<dbReference type="InterPro" id="IPR008579">
    <property type="entry name" value="UGlyAH_Cupin_dom"/>
</dbReference>
<evidence type="ECO:0000259" key="1">
    <source>
        <dbReference type="Pfam" id="PF05899"/>
    </source>
</evidence>
<protein>
    <recommendedName>
        <fullName evidence="1">(S)-ureidoglycine aminohydrolase cupin domain-containing protein</fullName>
    </recommendedName>
</protein>
<dbReference type="Proteomes" id="UP000344274">
    <property type="component" value="Unassembled WGS sequence"/>
</dbReference>
<accession>A0A5E7RE96</accession>
<dbReference type="PANTHER" id="PTHR40943">
    <property type="entry name" value="CYTOPLASMIC PROTEIN-RELATED"/>
    <property type="match status" value="1"/>
</dbReference>
<gene>
    <name evidence="2" type="ORF">PS673_04254</name>
    <name evidence="3" type="ORF">PS922_00961</name>
</gene>
<organism evidence="3 4">
    <name type="scientific">Pseudomonas fluorescens</name>
    <dbReference type="NCBI Taxonomy" id="294"/>
    <lineage>
        <taxon>Bacteria</taxon>
        <taxon>Pseudomonadati</taxon>
        <taxon>Pseudomonadota</taxon>
        <taxon>Gammaproteobacteria</taxon>
        <taxon>Pseudomonadales</taxon>
        <taxon>Pseudomonadaceae</taxon>
        <taxon>Pseudomonas</taxon>
    </lineage>
</organism>
<dbReference type="EMBL" id="CABVHB010000042">
    <property type="protein sequence ID" value="VVN20084.1"/>
    <property type="molecule type" value="Genomic_DNA"/>
</dbReference>
<proteinExistence type="predicted"/>